<dbReference type="InterPro" id="IPR014942">
    <property type="entry name" value="AbiEii"/>
</dbReference>
<dbReference type="AlphaFoldDB" id="A0A6P1E287"/>
<dbReference type="GeneID" id="69057504"/>
<gene>
    <name evidence="1" type="ORF">GQR93_03940</name>
</gene>
<dbReference type="Pfam" id="PF08843">
    <property type="entry name" value="AbiEii"/>
    <property type="match status" value="1"/>
</dbReference>
<proteinExistence type="predicted"/>
<dbReference type="Proteomes" id="UP000465035">
    <property type="component" value="Chromosome"/>
</dbReference>
<dbReference type="RefSeq" id="WP_003552470.1">
    <property type="nucleotide sequence ID" value="NZ_CABKOL010000106.1"/>
</dbReference>
<dbReference type="SMR" id="A0A6P1E287"/>
<evidence type="ECO:0000313" key="2">
    <source>
        <dbReference type="Proteomes" id="UP000465035"/>
    </source>
</evidence>
<organism evidence="1 2">
    <name type="scientific">Lentilactobacillus hilgardii</name>
    <name type="common">Lactobacillus hilgardii</name>
    <dbReference type="NCBI Taxonomy" id="1588"/>
    <lineage>
        <taxon>Bacteria</taxon>
        <taxon>Bacillati</taxon>
        <taxon>Bacillota</taxon>
        <taxon>Bacilli</taxon>
        <taxon>Lactobacillales</taxon>
        <taxon>Lactobacillaceae</taxon>
        <taxon>Lentilactobacillus</taxon>
    </lineage>
</organism>
<name>A0A6P1E287_LENHI</name>
<dbReference type="GO" id="GO:0016740">
    <property type="term" value="F:transferase activity"/>
    <property type="evidence" value="ECO:0007669"/>
    <property type="project" value="UniProtKB-KW"/>
</dbReference>
<reference evidence="1 2" key="1">
    <citation type="submission" date="2019-12" db="EMBL/GenBank/DDBJ databases">
        <title>Lactobacillus hilgardii FLUB.</title>
        <authorList>
            <person name="Gustaw K."/>
        </authorList>
    </citation>
    <scope>NUCLEOTIDE SEQUENCE [LARGE SCALE GENOMIC DNA]</scope>
    <source>
        <strain evidence="1 2">FLUB</strain>
    </source>
</reference>
<sequence>MNNFDEVNSLRDRLKNVRKRTGTDMTILLRKYFIDGFLYLLSQSEYQKNFIWKGGFVLSAITGIQHRTTVDLDTMLQGVSLKTDELTEIINEIIDGKRYDGVSYLLIDIQQIQEEKDYTGQRVRILATIDNLKDIFHLDIATGETLVPNEIAFSYKPLLGNQKIPLLIYRPERILSEKLQTVLYRGILNTRMRDFYDIYVLNQTKQINFKILQVAFSYVIKNRHTSSEWENWQEIISLIRTDKHFQRNWQQYANKHSFVKDLSFDDVINTTESILENLSFSS</sequence>
<dbReference type="EMBL" id="CP047121">
    <property type="protein sequence ID" value="QHB51426.1"/>
    <property type="molecule type" value="Genomic_DNA"/>
</dbReference>
<evidence type="ECO:0000313" key="1">
    <source>
        <dbReference type="EMBL" id="QHB51426.1"/>
    </source>
</evidence>
<accession>A0A6P1E287</accession>
<keyword evidence="1" id="KW-0808">Transferase</keyword>
<protein>
    <submittedName>
        <fullName evidence="1">Nucleotidyl transferase AbiEii/AbiGii toxin family protein</fullName>
    </submittedName>
</protein>